<evidence type="ECO:0000256" key="10">
    <source>
        <dbReference type="ARBA" id="ARBA00048205"/>
    </source>
</evidence>
<evidence type="ECO:0000259" key="15">
    <source>
        <dbReference type="Pfam" id="PF01207"/>
    </source>
</evidence>
<accession>A0A9E7DKC5</accession>
<dbReference type="AlphaFoldDB" id="A0A9E7DKC5"/>
<evidence type="ECO:0000256" key="2">
    <source>
        <dbReference type="ARBA" id="ARBA00002790"/>
    </source>
</evidence>
<evidence type="ECO:0000256" key="1">
    <source>
        <dbReference type="ARBA" id="ARBA00001917"/>
    </source>
</evidence>
<evidence type="ECO:0000256" key="5">
    <source>
        <dbReference type="ARBA" id="ARBA00022643"/>
    </source>
</evidence>
<protein>
    <recommendedName>
        <fullName evidence="12">tRNA-dihydrouridine synthase</fullName>
        <ecNumber evidence="12">1.3.1.-</ecNumber>
    </recommendedName>
</protein>
<dbReference type="KEGG" id="fms:M1R53_02650"/>
<dbReference type="Gene3D" id="1.10.1200.80">
    <property type="entry name" value="Putative flavin oxidoreducatase, domain 2"/>
    <property type="match status" value="1"/>
</dbReference>
<evidence type="ECO:0000256" key="7">
    <source>
        <dbReference type="ARBA" id="ARBA00022857"/>
    </source>
</evidence>
<name>A0A9E7DKC5_9FIRM</name>
<dbReference type="EC" id="1.3.1.-" evidence="12"/>
<keyword evidence="8" id="KW-0694">RNA-binding</keyword>
<keyword evidence="14" id="KW-0547">Nucleotide-binding</keyword>
<dbReference type="InterPro" id="IPR013785">
    <property type="entry name" value="Aldolase_TIM"/>
</dbReference>
<evidence type="ECO:0000256" key="12">
    <source>
        <dbReference type="PIRNR" id="PIRNR006621"/>
    </source>
</evidence>
<dbReference type="PIRSF" id="PIRSF006621">
    <property type="entry name" value="Dus"/>
    <property type="match status" value="1"/>
</dbReference>
<dbReference type="Proteomes" id="UP000831151">
    <property type="component" value="Chromosome"/>
</dbReference>
<dbReference type="InterPro" id="IPR001269">
    <property type="entry name" value="DUS_fam"/>
</dbReference>
<dbReference type="Gene3D" id="3.20.20.70">
    <property type="entry name" value="Aldolase class I"/>
    <property type="match status" value="1"/>
</dbReference>
<dbReference type="PROSITE" id="PS01136">
    <property type="entry name" value="UPF0034"/>
    <property type="match status" value="1"/>
</dbReference>
<evidence type="ECO:0000313" key="16">
    <source>
        <dbReference type="EMBL" id="UQK59563.1"/>
    </source>
</evidence>
<feature type="active site" description="Proton donor" evidence="13">
    <location>
        <position position="102"/>
    </location>
</feature>
<comment type="catalytic activity">
    <reaction evidence="10">
        <text>a 5,6-dihydrouridine in tRNA + NADP(+) = a uridine in tRNA + NADPH + H(+)</text>
        <dbReference type="Rhea" id="RHEA:23624"/>
        <dbReference type="Rhea" id="RHEA-COMP:13339"/>
        <dbReference type="Rhea" id="RHEA-COMP:13887"/>
        <dbReference type="ChEBI" id="CHEBI:15378"/>
        <dbReference type="ChEBI" id="CHEBI:57783"/>
        <dbReference type="ChEBI" id="CHEBI:58349"/>
        <dbReference type="ChEBI" id="CHEBI:65315"/>
        <dbReference type="ChEBI" id="CHEBI:74443"/>
    </reaction>
</comment>
<keyword evidence="4 12" id="KW-0285">Flavoprotein</keyword>
<evidence type="ECO:0000256" key="9">
    <source>
        <dbReference type="ARBA" id="ARBA00023002"/>
    </source>
</evidence>
<feature type="domain" description="DUS-like FMN-binding" evidence="15">
    <location>
        <begin position="15"/>
        <end position="309"/>
    </location>
</feature>
<feature type="binding site" evidence="14">
    <location>
        <begin position="226"/>
        <end position="227"/>
    </location>
    <ligand>
        <name>FMN</name>
        <dbReference type="ChEBI" id="CHEBI:58210"/>
    </ligand>
</feature>
<comment type="function">
    <text evidence="2 12">Catalyzes the synthesis of 5,6-dihydrouridine (D), a modified base found in the D-loop of most tRNAs, via the reduction of the C5-C6 double bond in target uridines.</text>
</comment>
<gene>
    <name evidence="16" type="primary">dusB</name>
    <name evidence="16" type="ORF">M1R53_02650</name>
</gene>
<keyword evidence="3" id="KW-0820">tRNA-binding</keyword>
<dbReference type="NCBIfam" id="TIGR00737">
    <property type="entry name" value="nifR3_yhdG"/>
    <property type="match status" value="1"/>
</dbReference>
<dbReference type="CDD" id="cd02801">
    <property type="entry name" value="DUS_like_FMN"/>
    <property type="match status" value="1"/>
</dbReference>
<dbReference type="InterPro" id="IPR024036">
    <property type="entry name" value="tRNA-dHydroUridine_Synthase_C"/>
</dbReference>
<evidence type="ECO:0000256" key="3">
    <source>
        <dbReference type="ARBA" id="ARBA00022555"/>
    </source>
</evidence>
<keyword evidence="7" id="KW-0521">NADP</keyword>
<keyword evidence="5 12" id="KW-0288">FMN</keyword>
<evidence type="ECO:0000256" key="4">
    <source>
        <dbReference type="ARBA" id="ARBA00022630"/>
    </source>
</evidence>
<evidence type="ECO:0000256" key="14">
    <source>
        <dbReference type="PIRSR" id="PIRSR006621-2"/>
    </source>
</evidence>
<dbReference type="GO" id="GO:0000049">
    <property type="term" value="F:tRNA binding"/>
    <property type="evidence" value="ECO:0007669"/>
    <property type="project" value="UniProtKB-KW"/>
</dbReference>
<organism evidence="16 17">
    <name type="scientific">Fenollaria massiliensis</name>
    <dbReference type="NCBI Taxonomy" id="938288"/>
    <lineage>
        <taxon>Bacteria</taxon>
        <taxon>Bacillati</taxon>
        <taxon>Bacillota</taxon>
        <taxon>Clostridia</taxon>
        <taxon>Eubacteriales</taxon>
        <taxon>Fenollaria</taxon>
    </lineage>
</organism>
<proteinExistence type="inferred from homology"/>
<evidence type="ECO:0000256" key="8">
    <source>
        <dbReference type="ARBA" id="ARBA00022884"/>
    </source>
</evidence>
<evidence type="ECO:0000256" key="6">
    <source>
        <dbReference type="ARBA" id="ARBA00022694"/>
    </source>
</evidence>
<keyword evidence="6 12" id="KW-0819">tRNA processing</keyword>
<dbReference type="PANTHER" id="PTHR45846:SF1">
    <property type="entry name" value="TRNA-DIHYDROURIDINE(47) SYNTHASE [NAD(P)(+)]-LIKE"/>
    <property type="match status" value="1"/>
</dbReference>
<feature type="binding site" evidence="14">
    <location>
        <position position="71"/>
    </location>
    <ligand>
        <name>FMN</name>
        <dbReference type="ChEBI" id="CHEBI:58210"/>
    </ligand>
</feature>
<evidence type="ECO:0000313" key="17">
    <source>
        <dbReference type="Proteomes" id="UP000831151"/>
    </source>
</evidence>
<dbReference type="InterPro" id="IPR035587">
    <property type="entry name" value="DUS-like_FMN-bd"/>
</dbReference>
<dbReference type="PANTHER" id="PTHR45846">
    <property type="entry name" value="TRNA-DIHYDROURIDINE(47) SYNTHASE [NAD(P)(+)]-LIKE"/>
    <property type="match status" value="1"/>
</dbReference>
<dbReference type="EMBL" id="CP096649">
    <property type="protein sequence ID" value="UQK59563.1"/>
    <property type="molecule type" value="Genomic_DNA"/>
</dbReference>
<dbReference type="SUPFAM" id="SSF51395">
    <property type="entry name" value="FMN-linked oxidoreductases"/>
    <property type="match status" value="1"/>
</dbReference>
<dbReference type="InterPro" id="IPR018517">
    <property type="entry name" value="tRNA_hU_synthase_CS"/>
</dbReference>
<feature type="binding site" evidence="14">
    <location>
        <position position="141"/>
    </location>
    <ligand>
        <name>FMN</name>
        <dbReference type="ChEBI" id="CHEBI:58210"/>
    </ligand>
</feature>
<dbReference type="GO" id="GO:0050660">
    <property type="term" value="F:flavin adenine dinucleotide binding"/>
    <property type="evidence" value="ECO:0007669"/>
    <property type="project" value="InterPro"/>
</dbReference>
<feature type="binding site" evidence="14">
    <location>
        <position position="171"/>
    </location>
    <ligand>
        <name>FMN</name>
        <dbReference type="ChEBI" id="CHEBI:58210"/>
    </ligand>
</feature>
<comment type="similarity">
    <text evidence="12">Belongs to the dus family.</text>
</comment>
<keyword evidence="9 12" id="KW-0560">Oxidoreductase</keyword>
<sequence length="325" mass="36298">MLKISNFEIKNSLVLAPMAGFTDYAFRHIACELGAGMTVSEMVNVKGLVHDDKKTLDLTKRIKDEAIYAVQIFGSNEDDYKRAIEEHLNAMDAGIIDINMGCPMPKITKNGDGSALLRDTEKVYKVVKAAKSASAKPITVKIRIGWDDDNLNGVENAKAIEEAGADAITVHGRTREAFYTGSANWDYIKKIVDAVDIPVIANGDVASLDDYKKILEVTGASGVAIGRGALANPFLFKEIDSYLKGEEYISEEYQKIDVALRHMDLDLELYPKELLKNNMKKQLLQYIKGLRNAAKVKNAICESKDFDEIYEILLKYREYLKDNIE</sequence>
<dbReference type="InterPro" id="IPR004652">
    <property type="entry name" value="DusB-like"/>
</dbReference>
<reference evidence="16" key="1">
    <citation type="submission" date="2022-04" db="EMBL/GenBank/DDBJ databases">
        <title>Complete genome sequences of Ezakiella coagulans and Fenollaria massiliensis.</title>
        <authorList>
            <person name="France M.T."/>
            <person name="Clifford J."/>
            <person name="Narina S."/>
            <person name="Rutt L."/>
            <person name="Ravel J."/>
        </authorList>
    </citation>
    <scope>NUCLEOTIDE SEQUENCE</scope>
    <source>
        <strain evidence="16">C0061C2</strain>
    </source>
</reference>
<comment type="catalytic activity">
    <reaction evidence="11">
        <text>a 5,6-dihydrouridine in tRNA + NAD(+) = a uridine in tRNA + NADH + H(+)</text>
        <dbReference type="Rhea" id="RHEA:54452"/>
        <dbReference type="Rhea" id="RHEA-COMP:13339"/>
        <dbReference type="Rhea" id="RHEA-COMP:13887"/>
        <dbReference type="ChEBI" id="CHEBI:15378"/>
        <dbReference type="ChEBI" id="CHEBI:57540"/>
        <dbReference type="ChEBI" id="CHEBI:57945"/>
        <dbReference type="ChEBI" id="CHEBI:65315"/>
        <dbReference type="ChEBI" id="CHEBI:74443"/>
    </reaction>
</comment>
<dbReference type="RefSeq" id="WP_249242973.1">
    <property type="nucleotide sequence ID" value="NZ_CP096649.1"/>
</dbReference>
<dbReference type="GO" id="GO:0017150">
    <property type="term" value="F:tRNA dihydrouridine synthase activity"/>
    <property type="evidence" value="ECO:0007669"/>
    <property type="project" value="InterPro"/>
</dbReference>
<comment type="cofactor">
    <cofactor evidence="1 12 14">
        <name>FMN</name>
        <dbReference type="ChEBI" id="CHEBI:58210"/>
    </cofactor>
</comment>
<keyword evidence="17" id="KW-1185">Reference proteome</keyword>
<feature type="binding site" evidence="14">
    <location>
        <begin position="17"/>
        <end position="19"/>
    </location>
    <ligand>
        <name>FMN</name>
        <dbReference type="ChEBI" id="CHEBI:58210"/>
    </ligand>
</feature>
<dbReference type="Pfam" id="PF01207">
    <property type="entry name" value="Dus"/>
    <property type="match status" value="1"/>
</dbReference>
<evidence type="ECO:0000256" key="11">
    <source>
        <dbReference type="ARBA" id="ARBA00048802"/>
    </source>
</evidence>
<evidence type="ECO:0000256" key="13">
    <source>
        <dbReference type="PIRSR" id="PIRSR006621-1"/>
    </source>
</evidence>